<feature type="region of interest" description="Disordered" evidence="3">
    <location>
        <begin position="403"/>
        <end position="425"/>
    </location>
</feature>
<feature type="compositionally biased region" description="Basic residues" evidence="3">
    <location>
        <begin position="347"/>
        <end position="370"/>
    </location>
</feature>
<dbReference type="EMBL" id="CAXKWB010069190">
    <property type="protein sequence ID" value="CAL4192947.1"/>
    <property type="molecule type" value="Genomic_DNA"/>
</dbReference>
<dbReference type="PANTHER" id="PTHR10334">
    <property type="entry name" value="CYSTEINE-RICH SECRETORY PROTEIN-RELATED"/>
    <property type="match status" value="1"/>
</dbReference>
<comment type="caution">
    <text evidence="2">Lacks conserved residue(s) required for the propagation of feature annotation.</text>
</comment>
<feature type="region of interest" description="Disordered" evidence="3">
    <location>
        <begin position="238"/>
        <end position="259"/>
    </location>
</feature>
<dbReference type="InterPro" id="IPR002413">
    <property type="entry name" value="V5_allergen-like"/>
</dbReference>
<keyword evidence="1" id="KW-1015">Disulfide bond</keyword>
<dbReference type="AlphaFoldDB" id="A0AAV2SFL8"/>
<dbReference type="InterPro" id="IPR000859">
    <property type="entry name" value="CUB_dom"/>
</dbReference>
<dbReference type="SMART" id="SM00198">
    <property type="entry name" value="SCP"/>
    <property type="match status" value="1"/>
</dbReference>
<dbReference type="PRINTS" id="PR00838">
    <property type="entry name" value="V5ALLERGEN"/>
</dbReference>
<dbReference type="Proteomes" id="UP001497623">
    <property type="component" value="Unassembled WGS sequence"/>
</dbReference>
<name>A0AAV2SFL8_MEGNR</name>
<accession>A0AAV2SFL8</accession>
<evidence type="ECO:0000256" key="3">
    <source>
        <dbReference type="SAM" id="MobiDB-lite"/>
    </source>
</evidence>
<reference evidence="5 6" key="1">
    <citation type="submission" date="2024-05" db="EMBL/GenBank/DDBJ databases">
        <authorList>
            <person name="Wallberg A."/>
        </authorList>
    </citation>
    <scope>NUCLEOTIDE SEQUENCE [LARGE SCALE GENOMIC DNA]</scope>
</reference>
<gene>
    <name evidence="5" type="ORF">MNOR_LOCUS36782</name>
</gene>
<feature type="compositionally biased region" description="Low complexity" evidence="3">
    <location>
        <begin position="405"/>
        <end position="414"/>
    </location>
</feature>
<organism evidence="5 6">
    <name type="scientific">Meganyctiphanes norvegica</name>
    <name type="common">Northern krill</name>
    <name type="synonym">Thysanopoda norvegica</name>
    <dbReference type="NCBI Taxonomy" id="48144"/>
    <lineage>
        <taxon>Eukaryota</taxon>
        <taxon>Metazoa</taxon>
        <taxon>Ecdysozoa</taxon>
        <taxon>Arthropoda</taxon>
        <taxon>Crustacea</taxon>
        <taxon>Multicrustacea</taxon>
        <taxon>Malacostraca</taxon>
        <taxon>Eumalacostraca</taxon>
        <taxon>Eucarida</taxon>
        <taxon>Euphausiacea</taxon>
        <taxon>Euphausiidae</taxon>
        <taxon>Meganyctiphanes</taxon>
    </lineage>
</organism>
<evidence type="ECO:0000313" key="5">
    <source>
        <dbReference type="EMBL" id="CAL4192947.1"/>
    </source>
</evidence>
<evidence type="ECO:0000313" key="6">
    <source>
        <dbReference type="Proteomes" id="UP001497623"/>
    </source>
</evidence>
<sequence>MPINFLYECTLRCVCMDITSSFLTALQNIIKQSNIKGYRVVLKEGSVTLFITINPVFCKRLLKEIHILTKVVSGHQEIFSCIKAPPGHGIVLEVVRMRLRRSSKCADTSLQVRSAMGKSSYRPLARFCGKGPSSKFWKTPFPMVDLVYFSNSTKTKTLKRNKSKYSQAVAATRSKEGRKYSQVVAATRRKEGRKYNQAVAATRSKEARRQRVQMLQRFYDNRRKPQYIQKALKVTVKPPANRNHYQYKPSHSDSDSRRYYRDSNLTRDEALFNKDMRFDNQSQGVDHDQYVYDDETDIYAIVSHYSDNTSLRFLNVGDPTWISNSFIIDGLHLNQTYPHETDDSLKKRGKKKKKNSKSSKKNKKSNKKKKDPLEINAVNTDNAANTDNDKQTLLNEGEEFERVVRSVQRQARQSSRGRRRSRYHRTRYYTVERSRPTNDNKQYRVTISRHRNTNKPLSEIMPQQKEVPRTRYHSSPRREYVTNDIIEKPSKYNGYPPYSSSKNFGYKNSKEEQLGKDISKWRPSRKRKEFFFFQARAYKGQCGGIETAQKGSITSLHYPEKSRGKTSCFWKIETKASSRWKLRCPEFRLRKSTECKRDHLAIRINDGQWTRYCGREGPSVALTSSHEASVEVVLNTYSKHPVKIQCTWTTHNNDRSSGRYSYNYWSYNLTRVTTPPPPTTTTTQKPIVNHTQSSCQAYAQLSPNHTMCKPSPPTCSMYQVGLSSEEQHLILDSHNKYRAIVARGEETEGLPGPQYSASNMRQLVWNNELAQVAQAWATTCPDYHDCHDCRKIISRKYYVGQNIFYEWSSSNPGSVWETAVRLWYEEVKYVPNYLTKSFSITVLGKFELILWANFHHSSFGREFHNCEAELPERLWKSKSKFCKTPPSSFYSKRKTY</sequence>
<dbReference type="Gene3D" id="3.40.33.10">
    <property type="entry name" value="CAP"/>
    <property type="match status" value="1"/>
</dbReference>
<protein>
    <recommendedName>
        <fullName evidence="4">CUB domain-containing protein</fullName>
    </recommendedName>
</protein>
<evidence type="ECO:0000256" key="1">
    <source>
        <dbReference type="ARBA" id="ARBA00023157"/>
    </source>
</evidence>
<dbReference type="InterPro" id="IPR014044">
    <property type="entry name" value="CAP_dom"/>
</dbReference>
<keyword evidence="6" id="KW-1185">Reference proteome</keyword>
<comment type="caution">
    <text evidence="5">The sequence shown here is derived from an EMBL/GenBank/DDBJ whole genome shotgun (WGS) entry which is preliminary data.</text>
</comment>
<feature type="non-terminal residue" evidence="5">
    <location>
        <position position="896"/>
    </location>
</feature>
<dbReference type="InterPro" id="IPR035914">
    <property type="entry name" value="Sperma_CUB_dom_sf"/>
</dbReference>
<dbReference type="SMART" id="SM00042">
    <property type="entry name" value="CUB"/>
    <property type="match status" value="1"/>
</dbReference>
<feature type="domain" description="CUB" evidence="4">
    <location>
        <begin position="542"/>
        <end position="636"/>
    </location>
</feature>
<dbReference type="SUPFAM" id="SSF49854">
    <property type="entry name" value="Spermadhesin, CUB domain"/>
    <property type="match status" value="2"/>
</dbReference>
<dbReference type="SUPFAM" id="SSF55797">
    <property type="entry name" value="PR-1-like"/>
    <property type="match status" value="1"/>
</dbReference>
<evidence type="ECO:0000256" key="2">
    <source>
        <dbReference type="PROSITE-ProRule" id="PRU00059"/>
    </source>
</evidence>
<dbReference type="PROSITE" id="PS01180">
    <property type="entry name" value="CUB"/>
    <property type="match status" value="1"/>
</dbReference>
<dbReference type="Pfam" id="PF00431">
    <property type="entry name" value="CUB"/>
    <property type="match status" value="1"/>
</dbReference>
<dbReference type="CDD" id="cd00041">
    <property type="entry name" value="CUB"/>
    <property type="match status" value="1"/>
</dbReference>
<feature type="compositionally biased region" description="Basic residues" evidence="3">
    <location>
        <begin position="415"/>
        <end position="425"/>
    </location>
</feature>
<proteinExistence type="predicted"/>
<feature type="compositionally biased region" description="Basic and acidic residues" evidence="3">
    <location>
        <begin position="250"/>
        <end position="259"/>
    </location>
</feature>
<dbReference type="CDD" id="cd05380">
    <property type="entry name" value="CAP_euk"/>
    <property type="match status" value="1"/>
</dbReference>
<dbReference type="InterPro" id="IPR001283">
    <property type="entry name" value="CRISP-related"/>
</dbReference>
<feature type="compositionally biased region" description="Low complexity" evidence="3">
    <location>
        <begin position="376"/>
        <end position="386"/>
    </location>
</feature>
<evidence type="ECO:0000259" key="4">
    <source>
        <dbReference type="PROSITE" id="PS01180"/>
    </source>
</evidence>
<dbReference type="Pfam" id="PF00188">
    <property type="entry name" value="CAP"/>
    <property type="match status" value="1"/>
</dbReference>
<dbReference type="InterPro" id="IPR035940">
    <property type="entry name" value="CAP_sf"/>
</dbReference>
<dbReference type="Gene3D" id="2.60.120.290">
    <property type="entry name" value="Spermadhesin, CUB domain"/>
    <property type="match status" value="1"/>
</dbReference>
<feature type="region of interest" description="Disordered" evidence="3">
    <location>
        <begin position="337"/>
        <end position="389"/>
    </location>
</feature>